<proteinExistence type="predicted"/>
<dbReference type="WBParaSite" id="JU765_v2.g14780.t1">
    <property type="protein sequence ID" value="JU765_v2.g14780.t1"/>
    <property type="gene ID" value="JU765_v2.g14780"/>
</dbReference>
<reference evidence="2" key="1">
    <citation type="submission" date="2022-11" db="UniProtKB">
        <authorList>
            <consortium name="WormBaseParasite"/>
        </authorList>
    </citation>
    <scope>IDENTIFICATION</scope>
</reference>
<evidence type="ECO:0000313" key="2">
    <source>
        <dbReference type="WBParaSite" id="JU765_v2.g14780.t1"/>
    </source>
</evidence>
<organism evidence="1 2">
    <name type="scientific">Panagrolaimus sp. JU765</name>
    <dbReference type="NCBI Taxonomy" id="591449"/>
    <lineage>
        <taxon>Eukaryota</taxon>
        <taxon>Metazoa</taxon>
        <taxon>Ecdysozoa</taxon>
        <taxon>Nematoda</taxon>
        <taxon>Chromadorea</taxon>
        <taxon>Rhabditida</taxon>
        <taxon>Tylenchina</taxon>
        <taxon>Panagrolaimomorpha</taxon>
        <taxon>Panagrolaimoidea</taxon>
        <taxon>Panagrolaimidae</taxon>
        <taxon>Panagrolaimus</taxon>
    </lineage>
</organism>
<dbReference type="Proteomes" id="UP000887576">
    <property type="component" value="Unplaced"/>
</dbReference>
<name>A0AC34QBC7_9BILA</name>
<evidence type="ECO:0000313" key="1">
    <source>
        <dbReference type="Proteomes" id="UP000887576"/>
    </source>
</evidence>
<sequence>MANRIRKEIEAILADENLQNDLKILPQNYTFEVPKTIWKIRETKAQLVALQFPEGLLMYSCLIADILSKYTSCETIIMGDVTYGACCVDDYSARSLGCDLLVHYGHSCLVPIQDTAGISMLYIFVNIDLNLSHFIEIAQIHLSNHGTLALVSTIQFVASLQVLKRELCEKGINVIIPQCSPLSPGEILGCTSPKLSEDVGAIVYVGDGRFHLESIMIQNPQIPAFQYNPYSRKLTKESYGFELMVQNRSKAIEAAKNASCFGLIQGTIGRQGNPRIFDDLEEKLIARDKTFIRVLLSEIFANKLALFKGVDCWAQVACPRLSIDWGLSFPTPLLTPYELSCALDFTKFTLDDYPMDFYAYDSRGPWTNNNEKHRPRRIHRPRVAVGSAT</sequence>
<protein>
    <submittedName>
        <fullName evidence="2">2-(3-amino-3-carboxypropyl)histidine synthase subunit 1</fullName>
    </submittedName>
</protein>
<accession>A0AC34QBC7</accession>